<dbReference type="Pfam" id="PF07687">
    <property type="entry name" value="M20_dimer"/>
    <property type="match status" value="1"/>
</dbReference>
<evidence type="ECO:0000256" key="2">
    <source>
        <dbReference type="PIRSR" id="PIRSR005962-1"/>
    </source>
</evidence>
<evidence type="ECO:0000256" key="1">
    <source>
        <dbReference type="ARBA" id="ARBA00022801"/>
    </source>
</evidence>
<dbReference type="KEGG" id="nmk:CHR53_15445"/>
<dbReference type="Pfam" id="PF01546">
    <property type="entry name" value="Peptidase_M20"/>
    <property type="match status" value="1"/>
</dbReference>
<evidence type="ECO:0000259" key="3">
    <source>
        <dbReference type="Pfam" id="PF07687"/>
    </source>
</evidence>
<dbReference type="EMBL" id="CP022572">
    <property type="protein sequence ID" value="AZU64998.1"/>
    <property type="molecule type" value="Genomic_DNA"/>
</dbReference>
<comment type="cofactor">
    <cofactor evidence="2">
        <name>Mn(2+)</name>
        <dbReference type="ChEBI" id="CHEBI:29035"/>
    </cofactor>
    <text evidence="2">The Mn(2+) ion enhances activity.</text>
</comment>
<dbReference type="OrthoDB" id="9776731at2"/>
<feature type="binding site" evidence="2">
    <location>
        <position position="142"/>
    </location>
    <ligand>
        <name>Mn(2+)</name>
        <dbReference type="ChEBI" id="CHEBI:29035"/>
        <label>2</label>
    </ligand>
</feature>
<dbReference type="FunFam" id="3.30.70.360:FF:000001">
    <property type="entry name" value="N-acetyldiaminopimelate deacetylase"/>
    <property type="match status" value="1"/>
</dbReference>
<dbReference type="PANTHER" id="PTHR11014">
    <property type="entry name" value="PEPTIDASE M20 FAMILY MEMBER"/>
    <property type="match status" value="1"/>
</dbReference>
<feature type="binding site" evidence="2">
    <location>
        <position position="371"/>
    </location>
    <ligand>
        <name>Mn(2+)</name>
        <dbReference type="ChEBI" id="CHEBI:29035"/>
        <label>2</label>
    </ligand>
</feature>
<dbReference type="InterPro" id="IPR002933">
    <property type="entry name" value="Peptidase_M20"/>
</dbReference>
<feature type="binding site" evidence="2">
    <location>
        <position position="108"/>
    </location>
    <ligand>
        <name>Mn(2+)</name>
        <dbReference type="ChEBI" id="CHEBI:29035"/>
        <label>2</label>
    </ligand>
</feature>
<evidence type="ECO:0000313" key="5">
    <source>
        <dbReference type="Proteomes" id="UP000282892"/>
    </source>
</evidence>
<dbReference type="SUPFAM" id="SSF53187">
    <property type="entry name" value="Zn-dependent exopeptidases"/>
    <property type="match status" value="1"/>
</dbReference>
<keyword evidence="2" id="KW-0479">Metal-binding</keyword>
<feature type="domain" description="Peptidase M20 dimerisation" evidence="3">
    <location>
        <begin position="188"/>
        <end position="287"/>
    </location>
</feature>
<feature type="binding site" evidence="2">
    <location>
        <position position="167"/>
    </location>
    <ligand>
        <name>Mn(2+)</name>
        <dbReference type="ChEBI" id="CHEBI:29035"/>
        <label>2</label>
    </ligand>
</feature>
<dbReference type="Proteomes" id="UP000282892">
    <property type="component" value="Chromosome"/>
</dbReference>
<keyword evidence="5" id="KW-1185">Reference proteome</keyword>
<gene>
    <name evidence="4" type="ORF">CHR53_15445</name>
</gene>
<dbReference type="SUPFAM" id="SSF55031">
    <property type="entry name" value="Bacterial exopeptidase dimerisation domain"/>
    <property type="match status" value="1"/>
</dbReference>
<dbReference type="GO" id="GO:0046872">
    <property type="term" value="F:metal ion binding"/>
    <property type="evidence" value="ECO:0007669"/>
    <property type="project" value="UniProtKB-KW"/>
</dbReference>
<sequence>MTDTLEALSGFTEQMKKEMVQWRRHLHANPELSFHEDKTSLFVYETLQSFGSLEITRPTKTSVMARLIGSCPGKTLAIRADMDALPIQEESSYDFISKNPGVMHACGHDGHTAILLTTAKILSGLKEQINGEIRFIFQHAEEVPPGGAIQMVEAGVMDGVDMVIGLHLVSTMEVGNLAINSGTLHPALGNFDIKIMGKGGHGASPHETIDSLTIAAQVVTNLQQIVSRNIDPFETVALSITKIHGGAFDGNAAYNVIPDTLELGGTVRGFNEELLDSIPALMERIIKGITVAHGAAYQFSYKKGYRPVINDHQIAALVEESLIEAFGAEAVHKAKPIMPGEDFSEYLQKAPGAYFYIGAGNQAKGIVYPHHHPRFAIDEDALAIGVKAFLYAVFKLLG</sequence>
<dbReference type="PIRSF" id="PIRSF005962">
    <property type="entry name" value="Pept_M20D_amidohydro"/>
    <property type="match status" value="1"/>
</dbReference>
<reference evidence="4 5" key="1">
    <citation type="submission" date="2017-07" db="EMBL/GenBank/DDBJ databases">
        <title>The complete genome sequence of Bacillus mesonae strain H20-5, an efficient strain improving plant abiotic stress resistance.</title>
        <authorList>
            <person name="Kim S.Y."/>
            <person name="Song H."/>
            <person name="Sang M.K."/>
            <person name="Weon H.-Y."/>
            <person name="Song J."/>
        </authorList>
    </citation>
    <scope>NUCLEOTIDE SEQUENCE [LARGE SCALE GENOMIC DNA]</scope>
    <source>
        <strain evidence="4 5">H20-5</strain>
    </source>
</reference>
<dbReference type="NCBIfam" id="TIGR01891">
    <property type="entry name" value="amidohydrolases"/>
    <property type="match status" value="1"/>
</dbReference>
<keyword evidence="1 4" id="KW-0378">Hydrolase</keyword>
<dbReference type="AlphaFoldDB" id="A0A3Q9QY69"/>
<feature type="binding site" evidence="2">
    <location>
        <position position="106"/>
    </location>
    <ligand>
        <name>Mn(2+)</name>
        <dbReference type="ChEBI" id="CHEBI:29035"/>
        <label>2</label>
    </ligand>
</feature>
<accession>A0A3Q9QY69</accession>
<dbReference type="GO" id="GO:0050118">
    <property type="term" value="F:N-acetyldiaminopimelate deacetylase activity"/>
    <property type="evidence" value="ECO:0007669"/>
    <property type="project" value="UniProtKB-ARBA"/>
</dbReference>
<dbReference type="InterPro" id="IPR017439">
    <property type="entry name" value="Amidohydrolase"/>
</dbReference>
<dbReference type="PANTHER" id="PTHR11014:SF63">
    <property type="entry name" value="METALLOPEPTIDASE, PUTATIVE (AFU_ORTHOLOGUE AFUA_6G09600)-RELATED"/>
    <property type="match status" value="1"/>
</dbReference>
<proteinExistence type="predicted"/>
<evidence type="ECO:0000313" key="4">
    <source>
        <dbReference type="EMBL" id="AZU64998.1"/>
    </source>
</evidence>
<keyword evidence="2" id="KW-0464">Manganese</keyword>
<dbReference type="Gene3D" id="3.30.70.360">
    <property type="match status" value="1"/>
</dbReference>
<dbReference type="Gene3D" id="3.40.630.10">
    <property type="entry name" value="Zn peptidases"/>
    <property type="match status" value="1"/>
</dbReference>
<organism evidence="4 5">
    <name type="scientific">Neobacillus mesonae</name>
    <dbReference type="NCBI Taxonomy" id="1193713"/>
    <lineage>
        <taxon>Bacteria</taxon>
        <taxon>Bacillati</taxon>
        <taxon>Bacillota</taxon>
        <taxon>Bacilli</taxon>
        <taxon>Bacillales</taxon>
        <taxon>Bacillaceae</taxon>
        <taxon>Neobacillus</taxon>
    </lineage>
</organism>
<dbReference type="InterPro" id="IPR036264">
    <property type="entry name" value="Bact_exopeptidase_dim_dom"/>
</dbReference>
<protein>
    <submittedName>
        <fullName evidence="4">N-acyl-L-amino acid amidohydrolase</fullName>
    </submittedName>
</protein>
<dbReference type="RefSeq" id="WP_127487290.1">
    <property type="nucleotide sequence ID" value="NZ_CP022572.1"/>
</dbReference>
<name>A0A3Q9QY69_9BACI</name>
<dbReference type="InterPro" id="IPR011650">
    <property type="entry name" value="Peptidase_M20_dimer"/>
</dbReference>
<dbReference type="GO" id="GO:0019877">
    <property type="term" value="P:diaminopimelate biosynthetic process"/>
    <property type="evidence" value="ECO:0007669"/>
    <property type="project" value="UniProtKB-ARBA"/>
</dbReference>